<dbReference type="Gene3D" id="3.40.50.1110">
    <property type="entry name" value="SGNH hydrolase"/>
    <property type="match status" value="1"/>
</dbReference>
<evidence type="ECO:0000313" key="2">
    <source>
        <dbReference type="EMBL" id="SEI86172.1"/>
    </source>
</evidence>
<dbReference type="STRING" id="1416801.SAMN05192553_101579"/>
<organism evidence="2 3">
    <name type="scientific">Cyclobacterium xiamenense</name>
    <dbReference type="NCBI Taxonomy" id="1297121"/>
    <lineage>
        <taxon>Bacteria</taxon>
        <taxon>Pseudomonadati</taxon>
        <taxon>Bacteroidota</taxon>
        <taxon>Cytophagia</taxon>
        <taxon>Cytophagales</taxon>
        <taxon>Cyclobacteriaceae</taxon>
        <taxon>Cyclobacterium</taxon>
    </lineage>
</organism>
<accession>A0A1H6UEC0</accession>
<protein>
    <submittedName>
        <fullName evidence="2">GSCFA family protein</fullName>
    </submittedName>
</protein>
<evidence type="ECO:0000259" key="1">
    <source>
        <dbReference type="Pfam" id="PF08885"/>
    </source>
</evidence>
<dbReference type="Proteomes" id="UP000199403">
    <property type="component" value="Unassembled WGS sequence"/>
</dbReference>
<dbReference type="RefSeq" id="WP_092169194.1">
    <property type="nucleotide sequence ID" value="NZ_FNZH01000001.1"/>
</dbReference>
<evidence type="ECO:0000313" key="3">
    <source>
        <dbReference type="Proteomes" id="UP000199403"/>
    </source>
</evidence>
<dbReference type="Pfam" id="PF08885">
    <property type="entry name" value="GSCFA"/>
    <property type="match status" value="1"/>
</dbReference>
<dbReference type="SUPFAM" id="SSF52266">
    <property type="entry name" value="SGNH hydrolase"/>
    <property type="match status" value="1"/>
</dbReference>
<gene>
    <name evidence="2" type="ORF">SAMN05192553_101579</name>
</gene>
<dbReference type="InterPro" id="IPR014982">
    <property type="entry name" value="GSCFA"/>
</dbReference>
<dbReference type="InterPro" id="IPR036514">
    <property type="entry name" value="SGNH_hydro_sf"/>
</dbReference>
<dbReference type="PROSITE" id="PS51257">
    <property type="entry name" value="PROKAR_LIPOPROTEIN"/>
    <property type="match status" value="1"/>
</dbReference>
<feature type="domain" description="GSCFA" evidence="1">
    <location>
        <begin position="23"/>
        <end position="258"/>
    </location>
</feature>
<dbReference type="EMBL" id="FNZH01000001">
    <property type="protein sequence ID" value="SEI86172.1"/>
    <property type="molecule type" value="Genomic_DNA"/>
</dbReference>
<dbReference type="OrthoDB" id="9807687at2"/>
<sequence length="329" mass="38346">MRSFRTEFTIDPCPEKVGHSGSLLTIGSCFSEAIGEKLLQSKFDVLANPFGVIYNPISILELLECSLRETPLAEKHYLQSHARFYHFQAHSRLSGASREELQVLLEKAQQDTLRHLQASSHLFITFGTAFVFRHVPSNALVANCHKVPQKQFKKELLTLEQMRVAFDRFYKILRQVCPKVQLVFTVSPVRHIRDGITANQVSKSLLRLFCEQLARDYSNVFYFPAYEIMMDDLRDYRFYKDDLIHPNSMAEAYIWEKFQDCFFDRSTQNLVKEIEQIQRSLSHRPFEPISQQHGVFLRKLAHQIQQLPQRLDFSSELAAITDQLNQIEN</sequence>
<dbReference type="AlphaFoldDB" id="A0A1H6UEC0"/>
<proteinExistence type="predicted"/>
<dbReference type="GO" id="GO:0016788">
    <property type="term" value="F:hydrolase activity, acting on ester bonds"/>
    <property type="evidence" value="ECO:0007669"/>
    <property type="project" value="UniProtKB-ARBA"/>
</dbReference>
<keyword evidence="3" id="KW-1185">Reference proteome</keyword>
<name>A0A1H6UEC0_9BACT</name>
<reference evidence="3" key="1">
    <citation type="submission" date="2016-10" db="EMBL/GenBank/DDBJ databases">
        <authorList>
            <person name="Varghese N."/>
            <person name="Submissions S."/>
        </authorList>
    </citation>
    <scope>NUCLEOTIDE SEQUENCE [LARGE SCALE GENOMIC DNA]</scope>
    <source>
        <strain evidence="3">IBRC-M 10761</strain>
    </source>
</reference>